<feature type="binding site" evidence="16">
    <location>
        <begin position="180"/>
        <end position="182"/>
    </location>
    <ligand>
        <name>a peptide</name>
        <dbReference type="ChEBI" id="CHEBI:60466"/>
    </ligand>
</feature>
<keyword evidence="9 17" id="KW-0378">Hydrolase</keyword>
<evidence type="ECO:0000256" key="13">
    <source>
        <dbReference type="PIRSR" id="PIRSR612777-1"/>
    </source>
</evidence>
<feature type="binding site" evidence="15">
    <location>
        <position position="337"/>
    </location>
    <ligand>
        <name>Zn(2+)</name>
        <dbReference type="ChEBI" id="CHEBI:29105"/>
        <note>catalytic</note>
    </ligand>
</feature>
<keyword evidence="10 15" id="KW-0862">Zinc</keyword>
<comment type="catalytic activity">
    <reaction evidence="1 17">
        <text>an epoxide + H2O = an ethanediol</text>
        <dbReference type="Rhea" id="RHEA:19037"/>
        <dbReference type="ChEBI" id="CHEBI:15377"/>
        <dbReference type="ChEBI" id="CHEBI:32955"/>
        <dbReference type="ChEBI" id="CHEBI:140594"/>
        <dbReference type="EC" id="3.3.2.10"/>
    </reaction>
</comment>
<dbReference type="GO" id="GO:0004177">
    <property type="term" value="F:aminopeptidase activity"/>
    <property type="evidence" value="ECO:0007669"/>
    <property type="project" value="TreeGrafter"/>
</dbReference>
<dbReference type="SUPFAM" id="SSF55486">
    <property type="entry name" value="Metalloproteases ('zincins'), catalytic domain"/>
    <property type="match status" value="1"/>
</dbReference>
<evidence type="ECO:0000256" key="11">
    <source>
        <dbReference type="ARBA" id="ARBA00023049"/>
    </source>
</evidence>
<comment type="subcellular location">
    <subcellularLocation>
        <location evidence="4 17">Cytoplasm</location>
    </subcellularLocation>
    <subcellularLocation>
        <location evidence="3">Nucleus</location>
    </subcellularLocation>
</comment>
<dbReference type="PANTHER" id="PTHR45726">
    <property type="entry name" value="LEUKOTRIENE A-4 HYDROLASE"/>
    <property type="match status" value="1"/>
</dbReference>
<dbReference type="SMART" id="SM01263">
    <property type="entry name" value="Leuk-A4-hydro_C"/>
    <property type="match status" value="1"/>
</dbReference>
<dbReference type="Gene3D" id="2.60.40.1730">
    <property type="entry name" value="tricorn interacting facor f3 domain"/>
    <property type="match status" value="1"/>
</dbReference>
<comment type="similarity">
    <text evidence="5 17">Belongs to the peptidase M1 family.</text>
</comment>
<dbReference type="EC" id="3.4.11.-" evidence="17"/>
<dbReference type="FunFam" id="1.25.40.320:FF:000001">
    <property type="entry name" value="Leukotriene A(4) hydrolase"/>
    <property type="match status" value="1"/>
</dbReference>
<evidence type="ECO:0000256" key="4">
    <source>
        <dbReference type="ARBA" id="ARBA00004496"/>
    </source>
</evidence>
<keyword evidence="11 17" id="KW-0482">Metalloprotease</keyword>
<dbReference type="InterPro" id="IPR049980">
    <property type="entry name" value="LTA4H_cat"/>
</dbReference>
<evidence type="ECO:0000256" key="3">
    <source>
        <dbReference type="ARBA" id="ARBA00004123"/>
    </source>
</evidence>
<gene>
    <name evidence="19" type="primary">LAP2</name>
    <name evidence="19" type="ORF">ATY40_BA7502688</name>
</gene>
<evidence type="ECO:0000256" key="10">
    <source>
        <dbReference type="ARBA" id="ARBA00022833"/>
    </source>
</evidence>
<dbReference type="Pfam" id="PF09127">
    <property type="entry name" value="Leuk-A4-hydro_C"/>
    <property type="match status" value="1"/>
</dbReference>
<feature type="active site" description="Proton donor" evidence="13">
    <location>
        <position position="423"/>
    </location>
</feature>
<dbReference type="InterPro" id="IPR027268">
    <property type="entry name" value="Peptidase_M4/M1_CTD_sf"/>
</dbReference>
<organism evidence="19 20">
    <name type="scientific">Komagataella pastoris</name>
    <name type="common">Yeast</name>
    <name type="synonym">Pichia pastoris</name>
    <dbReference type="NCBI Taxonomy" id="4922"/>
    <lineage>
        <taxon>Eukaryota</taxon>
        <taxon>Fungi</taxon>
        <taxon>Dikarya</taxon>
        <taxon>Ascomycota</taxon>
        <taxon>Saccharomycotina</taxon>
        <taxon>Pichiomycetes</taxon>
        <taxon>Pichiales</taxon>
        <taxon>Pichiaceae</taxon>
        <taxon>Komagataella</taxon>
    </lineage>
</organism>
<feature type="binding site" evidence="15">
    <location>
        <position position="356"/>
    </location>
    <ligand>
        <name>Zn(2+)</name>
        <dbReference type="ChEBI" id="CHEBI:29105"/>
        <note>catalytic</note>
    </ligand>
</feature>
<dbReference type="GO" id="GO:0008237">
    <property type="term" value="F:metallopeptidase activity"/>
    <property type="evidence" value="ECO:0007669"/>
    <property type="project" value="UniProtKB-KW"/>
</dbReference>
<dbReference type="FunFam" id="1.10.390.10:FF:000009">
    <property type="entry name" value="Leukotriene A(4) hydrolase"/>
    <property type="match status" value="1"/>
</dbReference>
<evidence type="ECO:0000259" key="18">
    <source>
        <dbReference type="SMART" id="SM01263"/>
    </source>
</evidence>
<dbReference type="OrthoDB" id="79562at2759"/>
<evidence type="ECO:0000256" key="15">
    <source>
        <dbReference type="PIRSR" id="PIRSR612777-3"/>
    </source>
</evidence>
<evidence type="ECO:0000256" key="6">
    <source>
        <dbReference type="ARBA" id="ARBA00022490"/>
    </source>
</evidence>
<dbReference type="CDD" id="cd09599">
    <property type="entry name" value="M1_LTA4H"/>
    <property type="match status" value="1"/>
</dbReference>
<dbReference type="GO" id="GO:0005634">
    <property type="term" value="C:nucleus"/>
    <property type="evidence" value="ECO:0007669"/>
    <property type="project" value="UniProtKB-SubCell"/>
</dbReference>
<dbReference type="InterPro" id="IPR042097">
    <property type="entry name" value="Aminopeptidase_N-like_N_sf"/>
</dbReference>
<dbReference type="EC" id="3.3.2.10" evidence="17"/>
<keyword evidence="7 17" id="KW-0645">Protease</keyword>
<dbReference type="SUPFAM" id="SSF63737">
    <property type="entry name" value="Leukotriene A4 hydrolase N-terminal domain"/>
    <property type="match status" value="1"/>
</dbReference>
<evidence type="ECO:0000256" key="5">
    <source>
        <dbReference type="ARBA" id="ARBA00010136"/>
    </source>
</evidence>
<dbReference type="InterPro" id="IPR016024">
    <property type="entry name" value="ARM-type_fold"/>
</dbReference>
<dbReference type="Gene3D" id="3.30.2010.30">
    <property type="match status" value="1"/>
</dbReference>
<dbReference type="NCBIfam" id="TIGR02411">
    <property type="entry name" value="leuko_A4_hydro"/>
    <property type="match status" value="1"/>
</dbReference>
<evidence type="ECO:0000256" key="2">
    <source>
        <dbReference type="ARBA" id="ARBA00002142"/>
    </source>
</evidence>
<evidence type="ECO:0000256" key="16">
    <source>
        <dbReference type="PIRSR" id="PIRSR634015-2"/>
    </source>
</evidence>
<evidence type="ECO:0000313" key="19">
    <source>
        <dbReference type="EMBL" id="ANZ76271.1"/>
    </source>
</evidence>
<dbReference type="InterPro" id="IPR038502">
    <property type="entry name" value="M1_LTA-4_hydro/amino_C_sf"/>
</dbReference>
<feature type="active site" description="Proton acceptor" evidence="13">
    <location>
        <position position="334"/>
    </location>
</feature>
<dbReference type="GO" id="GO:0008270">
    <property type="term" value="F:zinc ion binding"/>
    <property type="evidence" value="ECO:0007669"/>
    <property type="project" value="InterPro"/>
</dbReference>
<evidence type="ECO:0000256" key="1">
    <source>
        <dbReference type="ARBA" id="ARBA00001268"/>
    </source>
</evidence>
<dbReference type="GO" id="GO:0005829">
    <property type="term" value="C:cytosol"/>
    <property type="evidence" value="ECO:0007669"/>
    <property type="project" value="TreeGrafter"/>
</dbReference>
<evidence type="ECO:0000256" key="17">
    <source>
        <dbReference type="RuleBase" id="RU361141"/>
    </source>
</evidence>
<evidence type="ECO:0000256" key="9">
    <source>
        <dbReference type="ARBA" id="ARBA00022801"/>
    </source>
</evidence>
<evidence type="ECO:0000256" key="8">
    <source>
        <dbReference type="ARBA" id="ARBA00022723"/>
    </source>
</evidence>
<keyword evidence="12" id="KW-0539">Nucleus</keyword>
<dbReference type="SUPFAM" id="SSF48371">
    <property type="entry name" value="ARM repeat"/>
    <property type="match status" value="1"/>
</dbReference>
<dbReference type="Pfam" id="PF17900">
    <property type="entry name" value="Peptidase_M1_N"/>
    <property type="match status" value="1"/>
</dbReference>
<feature type="binding site" evidence="14">
    <location>
        <begin position="617"/>
        <end position="619"/>
    </location>
    <ligand>
        <name>a peptide</name>
        <dbReference type="ChEBI" id="CHEBI:60466"/>
    </ligand>
</feature>
<dbReference type="Gene3D" id="1.10.390.10">
    <property type="entry name" value="Neutral Protease Domain 2"/>
    <property type="match status" value="1"/>
</dbReference>
<keyword evidence="6 17" id="KW-0963">Cytoplasm</keyword>
<comment type="cofactor">
    <cofactor evidence="15 17">
        <name>Zn(2+)</name>
        <dbReference type="ChEBI" id="CHEBI:29105"/>
    </cofactor>
    <text evidence="15 17">Binds 1 zinc ion per subunit.</text>
</comment>
<dbReference type="InterPro" id="IPR012777">
    <property type="entry name" value="LTA4H"/>
</dbReference>
<dbReference type="FunFam" id="3.30.2010.30:FF:000001">
    <property type="entry name" value="Leukotriene A(4) hydrolase"/>
    <property type="match status" value="1"/>
</dbReference>
<feature type="binding site" evidence="14">
    <location>
        <begin position="304"/>
        <end position="309"/>
    </location>
    <ligand>
        <name>a peptide</name>
        <dbReference type="ChEBI" id="CHEBI:60466"/>
    </ligand>
</feature>
<dbReference type="PANTHER" id="PTHR45726:SF3">
    <property type="entry name" value="LEUKOTRIENE A-4 HYDROLASE"/>
    <property type="match status" value="1"/>
</dbReference>
<dbReference type="InterPro" id="IPR045357">
    <property type="entry name" value="Aminopeptidase_N-like_N"/>
</dbReference>
<dbReference type="Gene3D" id="1.25.40.320">
    <property type="entry name" value="Peptidase M1, leukotriene A4 hydrolase/aminopeptidase C-terminal domain"/>
    <property type="match status" value="1"/>
</dbReference>
<accession>A0A1B2JEF7</accession>
<evidence type="ECO:0000256" key="7">
    <source>
        <dbReference type="ARBA" id="ARBA00022670"/>
    </source>
</evidence>
<dbReference type="AlphaFoldDB" id="A0A1B2JEF7"/>
<dbReference type="Proteomes" id="UP000094565">
    <property type="component" value="Chromosome 2"/>
</dbReference>
<evidence type="ECO:0000256" key="12">
    <source>
        <dbReference type="ARBA" id="ARBA00023242"/>
    </source>
</evidence>
<evidence type="ECO:0000256" key="14">
    <source>
        <dbReference type="PIRSR" id="PIRSR612777-2"/>
    </source>
</evidence>
<dbReference type="Pfam" id="PF01433">
    <property type="entry name" value="Peptidase_M1"/>
    <property type="match status" value="1"/>
</dbReference>
<proteinExistence type="inferred from homology"/>
<keyword evidence="20" id="KW-1185">Reference proteome</keyword>
<dbReference type="PRINTS" id="PR00756">
    <property type="entry name" value="ALADIPTASE"/>
</dbReference>
<dbReference type="EMBL" id="CP014585">
    <property type="protein sequence ID" value="ANZ76271.1"/>
    <property type="molecule type" value="Genomic_DNA"/>
</dbReference>
<reference evidence="19 20" key="1">
    <citation type="submission" date="2016-02" db="EMBL/GenBank/DDBJ databases">
        <title>Comparative genomic and transcriptomic foundation for Pichia pastoris.</title>
        <authorList>
            <person name="Love K.R."/>
            <person name="Shah K.A."/>
            <person name="Whittaker C.A."/>
            <person name="Wu J."/>
            <person name="Bartlett M.C."/>
            <person name="Ma D."/>
            <person name="Leeson R.L."/>
            <person name="Priest M."/>
            <person name="Young S.K."/>
            <person name="Love J.C."/>
        </authorList>
    </citation>
    <scope>NUCLEOTIDE SEQUENCE [LARGE SCALE GENOMIC DNA]</scope>
    <source>
        <strain evidence="19 20">ATCC 28485</strain>
    </source>
</reference>
<comment type="function">
    <text evidence="2">Aminopeptidase that preferentially cleaves di- and tripeptides. Also has low epoxide hydrolase activity (in vitro). Can hydrolyze the epoxide leukotriene LTA(4) but it forms preferentially 5,6-dihydroxy-7,9,11,14-eicosatetraenoic acid rather than the cytokine leukotriene B(4) as the product compared to the homologous mammalian enzyme (in vitro).</text>
</comment>
<dbReference type="InterPro" id="IPR014782">
    <property type="entry name" value="Peptidase_M1_dom"/>
</dbReference>
<dbReference type="InterPro" id="IPR015211">
    <property type="entry name" value="Peptidase_M1_C"/>
</dbReference>
<dbReference type="InterPro" id="IPR034015">
    <property type="entry name" value="M1_LTA4H"/>
</dbReference>
<feature type="domain" description="Peptidase M1 leukotriene A4 hydrolase/aminopeptidase C-terminal" evidence="18">
    <location>
        <begin position="502"/>
        <end position="659"/>
    </location>
</feature>
<dbReference type="GO" id="GO:0004301">
    <property type="term" value="F:epoxide hydrolase activity"/>
    <property type="evidence" value="ECO:0007669"/>
    <property type="project" value="UniProtKB-EC"/>
</dbReference>
<sequence>MRSFFLLTYRLSRGTSISASGNCNQRLFMSSLSHISPKLRDIIGSRLPKVFPEVDASTNSNYRHFEVKATDLYLDVNFEKSTVTGEVKYQLHVKDDAESIVLDTSFLDVKQVTVDDKDVEFEIKPRKEPLGSPLVIKHAVKKSQQLLLTSKFETTDKCTALQWCDPEQTDGGDHPYLYSQGEPIHIRSLFPCFDTPSIKSPFTFRVKSPLYTLLSGKTYKQEGDVYYAKQPIPIPVYLVSIASGNLVGADVGPRSKVYAEPIAIDACQKELKDDIEDFIQTAEGLVFKYEWAKYDLLVLIKSMPFGGMENCEISHINPTCITGDKQNIDVIAHELAHSWSGNLVTNCSWDHFWLNEGWTVYLERRIVGVLHGEPSRHFSAIIGWSDLEYSIKSMGQTAQRYSTLIQDLKDGSDPDDAFSTVPYEKGFNLLFHLEQVLGGTSVFDPFIPYYFNKYKYKSLDSYQFLDALYEFFSDKHDILDKVDWETWLYKFGLPPKPKFDTSLVDECYDLAAKWVDVTKKDSKDLLKRTFSPDDISNFTGNQTNVFLDTLVSYQGVEGFLWNSKEGEQALTYMRENYSVYDDSKNAEVIFRWYRLQLTGRSKQYYQRLADWLGTIGRMKFVRPSYRMLNDVDPQLAKDTFLKFEPIYHPICRSMIRKDLQL</sequence>
<feature type="binding site" evidence="15">
    <location>
        <position position="333"/>
    </location>
    <ligand>
        <name>Zn(2+)</name>
        <dbReference type="ChEBI" id="CHEBI:29105"/>
        <note>catalytic</note>
    </ligand>
</feature>
<keyword evidence="8 15" id="KW-0479">Metal-binding</keyword>
<dbReference type="InterPro" id="IPR001930">
    <property type="entry name" value="Peptidase_M1"/>
</dbReference>
<dbReference type="GO" id="GO:0006508">
    <property type="term" value="P:proteolysis"/>
    <property type="evidence" value="ECO:0007669"/>
    <property type="project" value="UniProtKB-KW"/>
</dbReference>
<evidence type="ECO:0000313" key="20">
    <source>
        <dbReference type="Proteomes" id="UP000094565"/>
    </source>
</evidence>
<name>A0A1B2JEF7_PICPA</name>
<protein>
    <recommendedName>
        <fullName evidence="17">Leukotriene A(4) hydrolase</fullName>
        <shortName evidence="17">LTA-4 hydrolase</shortName>
        <ecNumber evidence="17">3.3.2.10</ecNumber>
        <ecNumber evidence="17">3.4.11.-</ecNumber>
    </recommendedName>
</protein>